<accession>A0A833JQC8</accession>
<name>A0A833JQC8_MARNT</name>
<dbReference type="AlphaFoldDB" id="A0A833JQC8"/>
<evidence type="ECO:0008006" key="3">
    <source>
        <dbReference type="Google" id="ProtNLM"/>
    </source>
</evidence>
<gene>
    <name evidence="1" type="ORF">F6453_1383</name>
</gene>
<dbReference type="RefSeq" id="WP_153740374.1">
    <property type="nucleotide sequence ID" value="NZ_WBMP01000005.1"/>
</dbReference>
<comment type="caution">
    <text evidence="1">The sequence shown here is derived from an EMBL/GenBank/DDBJ whole genome shotgun (WGS) entry which is preliminary data.</text>
</comment>
<protein>
    <recommendedName>
        <fullName evidence="3">DUF2793 domain-containing protein</fullName>
    </recommendedName>
</protein>
<dbReference type="Proteomes" id="UP000469950">
    <property type="component" value="Unassembled WGS sequence"/>
</dbReference>
<proteinExistence type="predicted"/>
<reference evidence="1 2" key="1">
    <citation type="submission" date="2019-10" db="EMBL/GenBank/DDBJ databases">
        <title>Draft genome sequence of Marinobacter hydrocarbonoclasticus NCT7M from the microbiome of the marine copepod.</title>
        <authorList>
            <person name="Nuttall R."/>
            <person name="Sharma G."/>
            <person name="Moisander P."/>
        </authorList>
    </citation>
    <scope>NUCLEOTIDE SEQUENCE [LARGE SCALE GENOMIC DNA]</scope>
    <source>
        <strain evidence="1 2">NCT7M</strain>
    </source>
</reference>
<evidence type="ECO:0000313" key="2">
    <source>
        <dbReference type="Proteomes" id="UP000469950"/>
    </source>
</evidence>
<dbReference type="EMBL" id="WBMP01000005">
    <property type="protein sequence ID" value="KAE8546137.1"/>
    <property type="molecule type" value="Genomic_DNA"/>
</dbReference>
<evidence type="ECO:0000313" key="1">
    <source>
        <dbReference type="EMBL" id="KAE8546137.1"/>
    </source>
</evidence>
<dbReference type="Pfam" id="PF10983">
    <property type="entry name" value="DUF2793"/>
    <property type="match status" value="1"/>
</dbReference>
<organism evidence="1 2">
    <name type="scientific">Marinobacter nauticus</name>
    <name type="common">Marinobacter hydrocarbonoclasticus</name>
    <name type="synonym">Marinobacter aquaeolei</name>
    <dbReference type="NCBI Taxonomy" id="2743"/>
    <lineage>
        <taxon>Bacteria</taxon>
        <taxon>Pseudomonadati</taxon>
        <taxon>Pseudomonadota</taxon>
        <taxon>Gammaproteobacteria</taxon>
        <taxon>Pseudomonadales</taxon>
        <taxon>Marinobacteraceae</taxon>
        <taxon>Marinobacter</taxon>
    </lineage>
</organism>
<sequence length="150" mass="16244">MPAKQEPNIGINYGWAGGESGINLQLDENWRAIGALLQLSVLSRTTDIPASPVEGDRYIVPVGATGNWSGHDGKLARYIEGAWELYTPLKGWEVWVWDENQLYRHDGTGWKLPGDLYSQYVDDAAAASGGVPVGGLYVDSVAGGLKVRLT</sequence>
<dbReference type="InterPro" id="IPR021251">
    <property type="entry name" value="DUF2793"/>
</dbReference>